<evidence type="ECO:0000313" key="2">
    <source>
        <dbReference type="Proteomes" id="UP001207468"/>
    </source>
</evidence>
<accession>A0ACC0U1D6</accession>
<reference evidence="1" key="1">
    <citation type="submission" date="2021-03" db="EMBL/GenBank/DDBJ databases">
        <title>Evolutionary priming and transition to the ectomycorrhizal habit in an iconic lineage of mushroom-forming fungi: is preadaptation a requirement?</title>
        <authorList>
            <consortium name="DOE Joint Genome Institute"/>
            <person name="Looney B.P."/>
            <person name="Miyauchi S."/>
            <person name="Morin E."/>
            <person name="Drula E."/>
            <person name="Courty P.E."/>
            <person name="Chicoki N."/>
            <person name="Fauchery L."/>
            <person name="Kohler A."/>
            <person name="Kuo A."/>
            <person name="LaButti K."/>
            <person name="Pangilinan J."/>
            <person name="Lipzen A."/>
            <person name="Riley R."/>
            <person name="Andreopoulos W."/>
            <person name="He G."/>
            <person name="Johnson J."/>
            <person name="Barry K.W."/>
            <person name="Grigoriev I.V."/>
            <person name="Nagy L."/>
            <person name="Hibbett D."/>
            <person name="Henrissat B."/>
            <person name="Matheny P.B."/>
            <person name="Labbe J."/>
            <person name="Martin A.F."/>
        </authorList>
    </citation>
    <scope>NUCLEOTIDE SEQUENCE</scope>
    <source>
        <strain evidence="1">BPL698</strain>
    </source>
</reference>
<keyword evidence="2" id="KW-1185">Reference proteome</keyword>
<comment type="caution">
    <text evidence="1">The sequence shown here is derived from an EMBL/GenBank/DDBJ whole genome shotgun (WGS) entry which is preliminary data.</text>
</comment>
<evidence type="ECO:0000313" key="1">
    <source>
        <dbReference type="EMBL" id="KAI9457888.1"/>
    </source>
</evidence>
<dbReference type="Proteomes" id="UP001207468">
    <property type="component" value="Unassembled WGS sequence"/>
</dbReference>
<protein>
    <submittedName>
        <fullName evidence="1">Uncharacterized protein</fullName>
    </submittedName>
</protein>
<proteinExistence type="predicted"/>
<gene>
    <name evidence="1" type="ORF">F5148DRAFT_339032</name>
</gene>
<sequence length="171" mass="19216">MLAHEACLGARAGKPGIWRVGPHGWGTSAIFIFGALLWHDVHRRNIYATELCAAVLRGEGPSTFVTRSCAAAVRRGVRDEPDDAARRASQSLQPSRTLVGPSVNRSARGSRRRDSVFTHLSVRTTSWFGDGSRYTRTHSRRVMVVEQIRIFFRKKPWRSGETEIRETRTAN</sequence>
<dbReference type="EMBL" id="JAGFNK010000216">
    <property type="protein sequence ID" value="KAI9457888.1"/>
    <property type="molecule type" value="Genomic_DNA"/>
</dbReference>
<organism evidence="1 2">
    <name type="scientific">Russula earlei</name>
    <dbReference type="NCBI Taxonomy" id="71964"/>
    <lineage>
        <taxon>Eukaryota</taxon>
        <taxon>Fungi</taxon>
        <taxon>Dikarya</taxon>
        <taxon>Basidiomycota</taxon>
        <taxon>Agaricomycotina</taxon>
        <taxon>Agaricomycetes</taxon>
        <taxon>Russulales</taxon>
        <taxon>Russulaceae</taxon>
        <taxon>Russula</taxon>
    </lineage>
</organism>
<name>A0ACC0U1D6_9AGAM</name>